<dbReference type="STRING" id="474960.SAMN05216180_0638"/>
<dbReference type="InterPro" id="IPR006059">
    <property type="entry name" value="SBP"/>
</dbReference>
<dbReference type="Proteomes" id="UP000199158">
    <property type="component" value="Unassembled WGS sequence"/>
</dbReference>
<evidence type="ECO:0000256" key="1">
    <source>
        <dbReference type="SAM" id="SignalP"/>
    </source>
</evidence>
<proteinExistence type="predicted"/>
<reference evidence="2 3" key="1">
    <citation type="submission" date="2016-10" db="EMBL/GenBank/DDBJ databases">
        <authorList>
            <person name="de Groot N.N."/>
        </authorList>
    </citation>
    <scope>NUCLEOTIDE SEQUENCE [LARGE SCALE GENOMIC DNA]</scope>
    <source>
        <strain evidence="2 3">CGMCC 1.5070</strain>
    </source>
</reference>
<feature type="chain" id="PRO_5011491498" evidence="1">
    <location>
        <begin position="26"/>
        <end position="427"/>
    </location>
</feature>
<evidence type="ECO:0000313" key="2">
    <source>
        <dbReference type="EMBL" id="SEM57100.1"/>
    </source>
</evidence>
<sequence length="427" mass="46737">MKKRFMSFMCLVLVAAMLFSGCAGKSTSSNGNATSPAGEKVKLVYWSMWNETEPQGQTLSEAIKAYSNKTGVEVEVNWNGRDIRKTLQPALDGGTAIDLFDEDVERVNDVWGNYLLDVEEMAAKSYEATGGKPFTDVVSKTLVDLARSLGPNGKLSTIPYQPSTFIVMYNKDIFAEAGITSVPKNWTEFLDACEKIKKTGKTAITVDDAYMAALMGYHMDRLIGLDETLKIVEKNDFSNPAVLEFGKQWQEMAQKGYISKNAAANIYPAGQQEIANGSVAMYLNGTWLPNEIKDSAPADFKWGSFAYPAVAEAGDGPEANNFGAQCFGINKNSKHPQEAFDLIVWLTTGEWDAKLAENSVGVPMGNESKWPDQLADAKAVLDSTTKRMPWAVGMENNPDINAKIKTNFALLINGKLDAQGFAEAMKK</sequence>
<gene>
    <name evidence="2" type="ORF">SAMN05216180_0638</name>
</gene>
<dbReference type="PROSITE" id="PS51257">
    <property type="entry name" value="PROKAR_LIPOPROTEIN"/>
    <property type="match status" value="1"/>
</dbReference>
<dbReference type="InterPro" id="IPR050490">
    <property type="entry name" value="Bact_solute-bd_prot1"/>
</dbReference>
<dbReference type="RefSeq" id="WP_242943069.1">
    <property type="nucleotide sequence ID" value="NZ_FOCG01000001.1"/>
</dbReference>
<evidence type="ECO:0000313" key="3">
    <source>
        <dbReference type="Proteomes" id="UP000199158"/>
    </source>
</evidence>
<name>A0A1H7ZFD2_9FIRM</name>
<dbReference type="Pfam" id="PF13416">
    <property type="entry name" value="SBP_bac_8"/>
    <property type="match status" value="1"/>
</dbReference>
<dbReference type="EMBL" id="FOCG01000001">
    <property type="protein sequence ID" value="SEM57100.1"/>
    <property type="molecule type" value="Genomic_DNA"/>
</dbReference>
<dbReference type="PANTHER" id="PTHR43649:SF12">
    <property type="entry name" value="DIACETYLCHITOBIOSE BINDING PROTEIN DASA"/>
    <property type="match status" value="1"/>
</dbReference>
<dbReference type="PANTHER" id="PTHR43649">
    <property type="entry name" value="ARABINOSE-BINDING PROTEIN-RELATED"/>
    <property type="match status" value="1"/>
</dbReference>
<keyword evidence="3" id="KW-1185">Reference proteome</keyword>
<dbReference type="SUPFAM" id="SSF53850">
    <property type="entry name" value="Periplasmic binding protein-like II"/>
    <property type="match status" value="1"/>
</dbReference>
<feature type="signal peptide" evidence="1">
    <location>
        <begin position="1"/>
        <end position="25"/>
    </location>
</feature>
<dbReference type="Gene3D" id="3.40.190.10">
    <property type="entry name" value="Periplasmic binding protein-like II"/>
    <property type="match status" value="2"/>
</dbReference>
<organism evidence="2 3">
    <name type="scientific">Hydrogenoanaerobacterium saccharovorans</name>
    <dbReference type="NCBI Taxonomy" id="474960"/>
    <lineage>
        <taxon>Bacteria</taxon>
        <taxon>Bacillati</taxon>
        <taxon>Bacillota</taxon>
        <taxon>Clostridia</taxon>
        <taxon>Eubacteriales</taxon>
        <taxon>Oscillospiraceae</taxon>
        <taxon>Hydrogenoanaerobacterium</taxon>
    </lineage>
</organism>
<accession>A0A1H7ZFD2</accession>
<keyword evidence="1" id="KW-0732">Signal</keyword>
<dbReference type="AlphaFoldDB" id="A0A1H7ZFD2"/>
<protein>
    <submittedName>
        <fullName evidence="2">Raffinose/stachyose/melibiose transport system substrate-binding protein</fullName>
    </submittedName>
</protein>